<keyword evidence="2" id="KW-1185">Reference proteome</keyword>
<gene>
    <name evidence="1" type="ORF">GCM10023322_37670</name>
</gene>
<reference evidence="2" key="1">
    <citation type="journal article" date="2019" name="Int. J. Syst. Evol. Microbiol.">
        <title>The Global Catalogue of Microorganisms (GCM) 10K type strain sequencing project: providing services to taxonomists for standard genome sequencing and annotation.</title>
        <authorList>
            <consortium name="The Broad Institute Genomics Platform"/>
            <consortium name="The Broad Institute Genome Sequencing Center for Infectious Disease"/>
            <person name="Wu L."/>
            <person name="Ma J."/>
        </authorList>
    </citation>
    <scope>NUCLEOTIDE SEQUENCE [LARGE SCALE GENOMIC DNA]</scope>
    <source>
        <strain evidence="2">JCM 18304</strain>
    </source>
</reference>
<evidence type="ECO:0000313" key="1">
    <source>
        <dbReference type="EMBL" id="GAA5188014.1"/>
    </source>
</evidence>
<name>A0ABP9RWY5_9ACTN</name>
<proteinExistence type="predicted"/>
<evidence type="ECO:0000313" key="2">
    <source>
        <dbReference type="Proteomes" id="UP001501570"/>
    </source>
</evidence>
<dbReference type="Proteomes" id="UP001501570">
    <property type="component" value="Unassembled WGS sequence"/>
</dbReference>
<protein>
    <submittedName>
        <fullName evidence="1">Uncharacterized protein</fullName>
    </submittedName>
</protein>
<dbReference type="EMBL" id="BAABJQ010000010">
    <property type="protein sequence ID" value="GAA5188014.1"/>
    <property type="molecule type" value="Genomic_DNA"/>
</dbReference>
<comment type="caution">
    <text evidence="1">The sequence shown here is derived from an EMBL/GenBank/DDBJ whole genome shotgun (WGS) entry which is preliminary data.</text>
</comment>
<organism evidence="1 2">
    <name type="scientific">Rugosimonospora acidiphila</name>
    <dbReference type="NCBI Taxonomy" id="556531"/>
    <lineage>
        <taxon>Bacteria</taxon>
        <taxon>Bacillati</taxon>
        <taxon>Actinomycetota</taxon>
        <taxon>Actinomycetes</taxon>
        <taxon>Micromonosporales</taxon>
        <taxon>Micromonosporaceae</taxon>
        <taxon>Rugosimonospora</taxon>
    </lineage>
</organism>
<accession>A0ABP9RWY5</accession>
<sequence>MCQIFVGPGTAGGPVRTASAMVCVAPDLRELPTPPGADLENRQCAPGPAGIRASPTGARRLLVAGREWVPRAREHRFG</sequence>